<reference evidence="3" key="1">
    <citation type="submission" date="2020-11" db="EMBL/GenBank/DDBJ databases">
        <authorList>
            <person name="Tran Van P."/>
        </authorList>
    </citation>
    <scope>NUCLEOTIDE SEQUENCE</scope>
</reference>
<dbReference type="Gene3D" id="2.60.120.260">
    <property type="entry name" value="Galactose-binding domain-like"/>
    <property type="match status" value="1"/>
</dbReference>
<dbReference type="EMBL" id="OB663847">
    <property type="protein sequence ID" value="CAD7231762.1"/>
    <property type="molecule type" value="Genomic_DNA"/>
</dbReference>
<evidence type="ECO:0000256" key="2">
    <source>
        <dbReference type="SAM" id="SignalP"/>
    </source>
</evidence>
<feature type="region of interest" description="Disordered" evidence="1">
    <location>
        <begin position="31"/>
        <end position="50"/>
    </location>
</feature>
<feature type="signal peptide" evidence="2">
    <location>
        <begin position="1"/>
        <end position="23"/>
    </location>
</feature>
<organism evidence="3">
    <name type="scientific">Cyprideis torosa</name>
    <dbReference type="NCBI Taxonomy" id="163714"/>
    <lineage>
        <taxon>Eukaryota</taxon>
        <taxon>Metazoa</taxon>
        <taxon>Ecdysozoa</taxon>
        <taxon>Arthropoda</taxon>
        <taxon>Crustacea</taxon>
        <taxon>Oligostraca</taxon>
        <taxon>Ostracoda</taxon>
        <taxon>Podocopa</taxon>
        <taxon>Podocopida</taxon>
        <taxon>Cytherocopina</taxon>
        <taxon>Cytheroidea</taxon>
        <taxon>Cytherideidae</taxon>
        <taxon>Cyprideis</taxon>
    </lineage>
</organism>
<gene>
    <name evidence="3" type="ORF">CTOB1V02_LOCUS9605</name>
</gene>
<sequence length="200" mass="21621">MASPYRILLVVFAVSVIHTFVDGEDIIPGTTEKATETESPTSTTTQRPTVGGQRIVECSVRGSWPIPSYGEVNIPVSCYSDCSRVRGIDISMLSLKHPSAGDLIVSLHKGNRQVVIKDHNRSCGPDYDEIYIQDVAEGGFLDEICGPSTISSPPSYLPLEPLSHGFQGVQGCGEWILNVTNPRGYGGFVTGIAMRYVTES</sequence>
<evidence type="ECO:0000256" key="1">
    <source>
        <dbReference type="SAM" id="MobiDB-lite"/>
    </source>
</evidence>
<feature type="chain" id="PRO_5043703060" evidence="2">
    <location>
        <begin position="24"/>
        <end position="200"/>
    </location>
</feature>
<dbReference type="AlphaFoldDB" id="A0A7R8WHH0"/>
<feature type="compositionally biased region" description="Low complexity" evidence="1">
    <location>
        <begin position="37"/>
        <end position="49"/>
    </location>
</feature>
<evidence type="ECO:0000313" key="3">
    <source>
        <dbReference type="EMBL" id="CAD7231762.1"/>
    </source>
</evidence>
<proteinExistence type="predicted"/>
<name>A0A7R8WHH0_9CRUS</name>
<keyword evidence="2" id="KW-0732">Signal</keyword>
<accession>A0A7R8WHH0</accession>
<protein>
    <submittedName>
        <fullName evidence="3">Uncharacterized protein</fullName>
    </submittedName>
</protein>